<feature type="region of interest" description="Carboxyphosphate synthetic domain" evidence="7">
    <location>
        <begin position="1"/>
        <end position="402"/>
    </location>
</feature>
<feature type="binding site" evidence="7">
    <location>
        <position position="169"/>
    </location>
    <ligand>
        <name>ATP</name>
        <dbReference type="ChEBI" id="CHEBI:30616"/>
        <label>1</label>
    </ligand>
</feature>
<feature type="binding site" evidence="7">
    <location>
        <position position="299"/>
    </location>
    <ligand>
        <name>Mg(2+)</name>
        <dbReference type="ChEBI" id="CHEBI:18420"/>
        <label>2</label>
    </ligand>
</feature>
<dbReference type="InterPro" id="IPR005480">
    <property type="entry name" value="CPSase_lsu_oligo"/>
</dbReference>
<dbReference type="SUPFAM" id="SSF48108">
    <property type="entry name" value="Carbamoyl phosphate synthetase, large subunit connection domain"/>
    <property type="match status" value="1"/>
</dbReference>
<evidence type="ECO:0000313" key="11">
    <source>
        <dbReference type="Proteomes" id="UP001595979"/>
    </source>
</evidence>
<feature type="binding site" evidence="7">
    <location>
        <position position="285"/>
    </location>
    <ligand>
        <name>Mg(2+)</name>
        <dbReference type="ChEBI" id="CHEBI:18420"/>
        <label>1</label>
    </ligand>
</feature>
<evidence type="ECO:0000256" key="1">
    <source>
        <dbReference type="ARBA" id="ARBA00009799"/>
    </source>
</evidence>
<accession>A0ABW1DFD1</accession>
<gene>
    <name evidence="7 10" type="primary">carB</name>
    <name evidence="10" type="ORF">ACFPQ6_01340</name>
</gene>
<comment type="pathway">
    <text evidence="7">Amino-acid biosynthesis; L-arginine biosynthesis; carbamoyl phosphate from bicarbonate: step 1/1.</text>
</comment>
<dbReference type="EMBL" id="JBHSOH010000003">
    <property type="protein sequence ID" value="MFC5846940.1"/>
    <property type="molecule type" value="Genomic_DNA"/>
</dbReference>
<keyword evidence="5 7" id="KW-0067">ATP-binding</keyword>
<dbReference type="Pfam" id="PF25596">
    <property type="entry name" value="CPSase_L_D1"/>
    <property type="match status" value="2"/>
</dbReference>
<feature type="region of interest" description="Allosteric domain" evidence="7">
    <location>
        <begin position="930"/>
        <end position="1028"/>
    </location>
</feature>
<comment type="subunit">
    <text evidence="7">Composed of two chains; the small (or glutamine) chain promotes the hydrolysis of glutamine to ammonia, which is used by the large (or ammonia) chain to synthesize carbamoyl phosphate. Tetramer of heterodimers (alpha,beta)4.</text>
</comment>
<comment type="pathway">
    <text evidence="7">Pyrimidine metabolism; UMP biosynthesis via de novo pathway; (S)-dihydroorotate from bicarbonate: step 1/3.</text>
</comment>
<evidence type="ECO:0000313" key="10">
    <source>
        <dbReference type="EMBL" id="MFC5846940.1"/>
    </source>
</evidence>
<feature type="binding site" evidence="7">
    <location>
        <position position="780"/>
    </location>
    <ligand>
        <name>ATP</name>
        <dbReference type="ChEBI" id="CHEBI:30616"/>
        <label>2</label>
    </ligand>
</feature>
<organism evidence="10 11">
    <name type="scientific">Deinococcus petrolearius</name>
    <dbReference type="NCBI Taxonomy" id="1751295"/>
    <lineage>
        <taxon>Bacteria</taxon>
        <taxon>Thermotogati</taxon>
        <taxon>Deinococcota</taxon>
        <taxon>Deinococci</taxon>
        <taxon>Deinococcales</taxon>
        <taxon>Deinococcaceae</taxon>
        <taxon>Deinococcus</taxon>
    </lineage>
</organism>
<keyword evidence="3 7" id="KW-0677">Repeat</keyword>
<feature type="binding site" evidence="7">
    <location>
        <position position="285"/>
    </location>
    <ligand>
        <name>Mn(2+)</name>
        <dbReference type="ChEBI" id="CHEBI:29035"/>
        <label>1</label>
    </ligand>
</feature>
<feature type="binding site" evidence="7">
    <location>
        <position position="779"/>
    </location>
    <ligand>
        <name>ATP</name>
        <dbReference type="ChEBI" id="CHEBI:30616"/>
        <label>2</label>
    </ligand>
</feature>
<dbReference type="Pfam" id="PF02787">
    <property type="entry name" value="CPSase_L_D3"/>
    <property type="match status" value="1"/>
</dbReference>
<feature type="binding site" evidence="7">
    <location>
        <position position="781"/>
    </location>
    <ligand>
        <name>ATP</name>
        <dbReference type="ChEBI" id="CHEBI:30616"/>
        <label>2</label>
    </ligand>
</feature>
<dbReference type="EC" id="6.3.4.16" evidence="7"/>
<feature type="binding site" evidence="7">
    <location>
        <position position="208"/>
    </location>
    <ligand>
        <name>ATP</name>
        <dbReference type="ChEBI" id="CHEBI:30616"/>
        <label>1</label>
    </ligand>
</feature>
<dbReference type="Gene3D" id="3.40.50.20">
    <property type="match status" value="2"/>
</dbReference>
<dbReference type="SMART" id="SM01096">
    <property type="entry name" value="CPSase_L_D3"/>
    <property type="match status" value="1"/>
</dbReference>
<keyword evidence="2 7" id="KW-0436">Ligase</keyword>
<feature type="binding site" evidence="7">
    <location>
        <position position="301"/>
    </location>
    <ligand>
        <name>Mg(2+)</name>
        <dbReference type="ChEBI" id="CHEBI:18420"/>
        <label>2</label>
    </ligand>
</feature>
<feature type="binding site" evidence="7">
    <location>
        <position position="707"/>
    </location>
    <ligand>
        <name>ATP</name>
        <dbReference type="ChEBI" id="CHEBI:30616"/>
        <label>2</label>
    </ligand>
</feature>
<keyword evidence="11" id="KW-1185">Reference proteome</keyword>
<feature type="binding site" evidence="7">
    <location>
        <position position="299"/>
    </location>
    <ligand>
        <name>Mn(2+)</name>
        <dbReference type="ChEBI" id="CHEBI:29035"/>
        <label>1</label>
    </ligand>
</feature>
<evidence type="ECO:0000256" key="3">
    <source>
        <dbReference type="ARBA" id="ARBA00022737"/>
    </source>
</evidence>
<dbReference type="PROSITE" id="PS51855">
    <property type="entry name" value="MGS"/>
    <property type="match status" value="1"/>
</dbReference>
<dbReference type="InterPro" id="IPR011607">
    <property type="entry name" value="MGS-like_dom"/>
</dbReference>
<feature type="domain" description="MGS-like" evidence="9">
    <location>
        <begin position="930"/>
        <end position="1028"/>
    </location>
</feature>
<proteinExistence type="inferred from homology"/>
<dbReference type="NCBIfam" id="NF009455">
    <property type="entry name" value="PRK12815.1"/>
    <property type="match status" value="1"/>
</dbReference>
<evidence type="ECO:0000259" key="8">
    <source>
        <dbReference type="PROSITE" id="PS50975"/>
    </source>
</evidence>
<dbReference type="InterPro" id="IPR036897">
    <property type="entry name" value="CarbamoylP_synth_lsu_oligo_sf"/>
</dbReference>
<dbReference type="Proteomes" id="UP001595979">
    <property type="component" value="Unassembled WGS sequence"/>
</dbReference>
<evidence type="ECO:0000256" key="4">
    <source>
        <dbReference type="ARBA" id="ARBA00022741"/>
    </source>
</evidence>
<keyword evidence="7" id="KW-0665">Pyrimidine biosynthesis</keyword>
<comment type="similarity">
    <text evidence="1 7">Belongs to the CarB family.</text>
</comment>
<feature type="binding site" evidence="7">
    <location>
        <position position="210"/>
    </location>
    <ligand>
        <name>ATP</name>
        <dbReference type="ChEBI" id="CHEBI:30616"/>
        <label>1</label>
    </ligand>
</feature>
<keyword evidence="7" id="KW-0055">Arginine biosynthesis</keyword>
<feature type="binding site" evidence="7">
    <location>
        <position position="836"/>
    </location>
    <ligand>
        <name>Mg(2+)</name>
        <dbReference type="ChEBI" id="CHEBI:18420"/>
        <label>4</label>
    </ligand>
</feature>
<evidence type="ECO:0000259" key="9">
    <source>
        <dbReference type="PROSITE" id="PS51855"/>
    </source>
</evidence>
<dbReference type="SUPFAM" id="SSF52440">
    <property type="entry name" value="PreATP-grasp domain"/>
    <property type="match status" value="2"/>
</dbReference>
<dbReference type="Gene3D" id="1.10.1030.10">
    <property type="entry name" value="Carbamoyl-phosphate synthetase, large subunit oligomerisation domain"/>
    <property type="match status" value="1"/>
</dbReference>
<feature type="binding site" evidence="7">
    <location>
        <position position="129"/>
    </location>
    <ligand>
        <name>ATP</name>
        <dbReference type="ChEBI" id="CHEBI:30616"/>
        <label>1</label>
    </ligand>
</feature>
<feature type="binding site" evidence="7">
    <location>
        <position position="754"/>
    </location>
    <ligand>
        <name>ATP</name>
        <dbReference type="ChEBI" id="CHEBI:30616"/>
        <label>2</label>
    </ligand>
</feature>
<comment type="function">
    <text evidence="7">Large subunit of the glutamine-dependent carbamoyl phosphate synthetase (CPSase). CPSase catalyzes the formation of carbamoyl phosphate from the ammonia moiety of glutamine, carbonate, and phosphate donated by ATP, constituting the first step of 2 biosynthetic pathways, one leading to arginine and/or urea and the other to pyrimidine nucleotides. The large subunit (synthetase) binds the substrates ammonia (free or transferred from glutamine from the small subunit), hydrogencarbonate and ATP and carries out an ATP-coupled ligase reaction, activating hydrogencarbonate by forming carboxy phosphate which reacts with ammonia to form carbamoyl phosphate.</text>
</comment>
<dbReference type="PRINTS" id="PR00098">
    <property type="entry name" value="CPSASE"/>
</dbReference>
<comment type="catalytic activity">
    <reaction evidence="6 7">
        <text>hydrogencarbonate + NH4(+) + 2 ATP = carbamoyl phosphate + 2 ADP + phosphate + 2 H(+)</text>
        <dbReference type="Rhea" id="RHEA:18029"/>
        <dbReference type="ChEBI" id="CHEBI:15378"/>
        <dbReference type="ChEBI" id="CHEBI:17544"/>
        <dbReference type="ChEBI" id="CHEBI:28938"/>
        <dbReference type="ChEBI" id="CHEBI:30616"/>
        <dbReference type="ChEBI" id="CHEBI:43474"/>
        <dbReference type="ChEBI" id="CHEBI:58228"/>
        <dbReference type="ChEBI" id="CHEBI:456216"/>
        <dbReference type="EC" id="6.3.4.16"/>
    </reaction>
</comment>
<feature type="binding site" evidence="7">
    <location>
        <position position="243"/>
    </location>
    <ligand>
        <name>ATP</name>
        <dbReference type="ChEBI" id="CHEBI:30616"/>
        <label>1</label>
    </ligand>
</feature>
<feature type="binding site" evidence="7">
    <location>
        <position position="176"/>
    </location>
    <ligand>
        <name>ATP</name>
        <dbReference type="ChEBI" id="CHEBI:30616"/>
        <label>1</label>
    </ligand>
</feature>
<evidence type="ECO:0000256" key="5">
    <source>
        <dbReference type="ARBA" id="ARBA00022840"/>
    </source>
</evidence>
<feature type="binding site" evidence="7">
    <location>
        <position position="299"/>
    </location>
    <ligand>
        <name>Mn(2+)</name>
        <dbReference type="ChEBI" id="CHEBI:29035"/>
        <label>2</label>
    </ligand>
</feature>
<dbReference type="InterPro" id="IPR006275">
    <property type="entry name" value="CPSase_lsu"/>
</dbReference>
<feature type="binding site" evidence="7">
    <location>
        <position position="301"/>
    </location>
    <ligand>
        <name>Mn(2+)</name>
        <dbReference type="ChEBI" id="CHEBI:29035"/>
        <label>2</label>
    </ligand>
</feature>
<dbReference type="Pfam" id="PF02786">
    <property type="entry name" value="CPSase_L_D2"/>
    <property type="match status" value="2"/>
</dbReference>
<feature type="domain" description="ATP-grasp" evidence="8">
    <location>
        <begin position="671"/>
        <end position="863"/>
    </location>
</feature>
<feature type="binding site" evidence="7">
    <location>
        <position position="834"/>
    </location>
    <ligand>
        <name>Mg(2+)</name>
        <dbReference type="ChEBI" id="CHEBI:18420"/>
        <label>3</label>
    </ligand>
</feature>
<feature type="binding site" evidence="7">
    <location>
        <position position="836"/>
    </location>
    <ligand>
        <name>Mn(2+)</name>
        <dbReference type="ChEBI" id="CHEBI:29035"/>
        <label>4</label>
    </ligand>
</feature>
<feature type="binding site" evidence="7">
    <location>
        <position position="822"/>
    </location>
    <ligand>
        <name>ATP</name>
        <dbReference type="ChEBI" id="CHEBI:30616"/>
        <label>2</label>
    </ligand>
</feature>
<dbReference type="RefSeq" id="WP_380045608.1">
    <property type="nucleotide sequence ID" value="NZ_JBHSOH010000003.1"/>
</dbReference>
<feature type="binding site" evidence="7">
    <location>
        <position position="822"/>
    </location>
    <ligand>
        <name>Mg(2+)</name>
        <dbReference type="ChEBI" id="CHEBI:18420"/>
        <label>3</label>
    </ligand>
</feature>
<feature type="binding site" evidence="7">
    <location>
        <position position="747"/>
    </location>
    <ligand>
        <name>ATP</name>
        <dbReference type="ChEBI" id="CHEBI:30616"/>
        <label>2</label>
    </ligand>
</feature>
<dbReference type="InterPro" id="IPR011761">
    <property type="entry name" value="ATP-grasp"/>
</dbReference>
<dbReference type="PROSITE" id="PS00867">
    <property type="entry name" value="CPSASE_2"/>
    <property type="match status" value="2"/>
</dbReference>
<feature type="binding site" evidence="7">
    <location>
        <position position="241"/>
    </location>
    <ligand>
        <name>ATP</name>
        <dbReference type="ChEBI" id="CHEBI:30616"/>
        <label>1</label>
    </ligand>
</feature>
<dbReference type="EC" id="6.3.5.5" evidence="7"/>
<protein>
    <recommendedName>
        <fullName evidence="7">Carbamoyl phosphate synthase large chain</fullName>
        <ecNumber evidence="7">6.3.4.16</ecNumber>
        <ecNumber evidence="7">6.3.5.5</ecNumber>
    </recommendedName>
    <alternativeName>
        <fullName evidence="7">Carbamoyl phosphate synthetase ammonia chain</fullName>
    </alternativeName>
</protein>
<dbReference type="PANTHER" id="PTHR11405">
    <property type="entry name" value="CARBAMOYLTRANSFERASE FAMILY MEMBER"/>
    <property type="match status" value="1"/>
</dbReference>
<dbReference type="PANTHER" id="PTHR11405:SF53">
    <property type="entry name" value="CARBAMOYL-PHOSPHATE SYNTHASE [AMMONIA], MITOCHONDRIAL"/>
    <property type="match status" value="1"/>
</dbReference>
<keyword evidence="4 7" id="KW-0547">Nucleotide-binding</keyword>
<feature type="domain" description="ATP-grasp" evidence="8">
    <location>
        <begin position="133"/>
        <end position="328"/>
    </location>
</feature>
<feature type="binding site" evidence="7">
    <location>
        <position position="299"/>
    </location>
    <ligand>
        <name>Mg(2+)</name>
        <dbReference type="ChEBI" id="CHEBI:18420"/>
        <label>1</label>
    </ligand>
</feature>
<feature type="binding site" evidence="7">
    <location>
        <position position="215"/>
    </location>
    <ligand>
        <name>ATP</name>
        <dbReference type="ChEBI" id="CHEBI:30616"/>
        <label>1</label>
    </ligand>
</feature>
<dbReference type="PROSITE" id="PS50975">
    <property type="entry name" value="ATP_GRASP"/>
    <property type="match status" value="2"/>
</dbReference>
<dbReference type="InterPro" id="IPR005483">
    <property type="entry name" value="CPSase_dom"/>
</dbReference>
<keyword evidence="7" id="KW-0028">Amino-acid biosynthesis</keyword>
<dbReference type="NCBIfam" id="TIGR01369">
    <property type="entry name" value="CPSaseII_lrg"/>
    <property type="match status" value="1"/>
</dbReference>
<evidence type="ECO:0000256" key="7">
    <source>
        <dbReference type="HAMAP-Rule" id="MF_01210"/>
    </source>
</evidence>
<feature type="binding site" evidence="7">
    <location>
        <position position="782"/>
    </location>
    <ligand>
        <name>ATP</name>
        <dbReference type="ChEBI" id="CHEBI:30616"/>
        <label>2</label>
    </ligand>
</feature>
<sequence>MPKRTDIQTILILGSGPIQIGQAAEFDYSGTQALKALKAEGYRVVLVNSNPATIMTDPDLADATYLEPLTPEFVEKIIAKEKPDALLPTLGGQTALNLAMDLHERGTLAQYGVELIGAGVEAIKKGEDRELFQAAMKKIGVETAKGQMVHSMEEAIEYQKEIGLPIVIRPSFTLGGTGGGIAHTYEDFLAITEGGLRDSPVTSVLLEESILGWKEYELEVMRDTADTVIIITSIENFDPMGVHTGDSITVAPAQTLSDVEYQRLRDQSLAIIREIGVATGGSNIQFAVNPDNGRVIVIEMNPRVSRSSALASKATGFPIAKIAALLAVGYHLDELPNDITRVTPASFEPSIDYVVTKIPRFAFEKFPGTPDALGTQMRSVGEVMAIGRTFKESLQKALRSTEGDIRGVYAAMDDAGLRGLLYGNPRRLEAVLELLRRGESVDALFDATKIDRWFLSQLKEITDAEKELLDLGPVGEWKYEIWREVKRLGFSDARIGEIVGLSELEVRAVRKEAKATPVYKTVDTCAAEFEAHTPYHYSTYEWEDEVRPTEKPKVVILGSGPNRIGQGVEFDYATVHAVWALQEAGYETIMVNSNPETVSTDYDTADRLYFEPLTFEDVMNIVEHEKPVGVIVQLGGQTPLKLARRLEAAGAPIIGTSPAAIDEAEDRASFNALCERLGLPQPLGKVAQTPGEARELAAGLGFPLMARPSYVLGGRAMRTVRSMDELGTYLDEVYAAVEGQPSILLDQFLEGALELDVDTLCDGERAVVAGIMEHVEAAGVHSGDSACVLPPVSLSAELTARVKADTERLALELGVRGLMNVQWAVKDGVAYILEANPRASRTVPFVSKAVNHPLAKSAARIAVGHTLEQIGLTETPVPAMYSVKEVHLPFLKFKGVLPVLGPEMKSTGESMGIDADPYLAFYRAELGAKSNLPLSGTALLLGEGLDDVAATLEGAGLSILRAQDGAALLKDGLPSLLIDVTGSELLRTALERGVPIVSTREGAEWTAKAIAAAQGQELGVKSLQEWVG</sequence>
<feature type="binding site" evidence="7">
    <location>
        <position position="834"/>
    </location>
    <ligand>
        <name>ATP</name>
        <dbReference type="ChEBI" id="CHEBI:30616"/>
        <label>2</label>
    </ligand>
</feature>
<dbReference type="InterPro" id="IPR058047">
    <property type="entry name" value="CPSase_preATP-grasp"/>
</dbReference>
<evidence type="ECO:0000256" key="6">
    <source>
        <dbReference type="ARBA" id="ARBA00047359"/>
    </source>
</evidence>
<comment type="domain">
    <text evidence="7">The large subunit is composed of 2 ATP-grasp domains that are involved in binding the 2 ATP molecules needed for carbamoyl phosphate synthesis. The N-terminal ATP-grasp domain (referred to as the carboxyphosphate synthetic component) catalyzes the ATP-dependent phosphorylation of hydrogencarbonate to carboxyphosphate and the subsequent nucleophilic attack by ammonia to form a carbamate intermediate. The C-terminal ATP-grasp domain (referred to as the carbamoyl phosphate synthetic component) then catalyzes the phosphorylation of carbamate with the second ATP to form the end product carbamoyl phosphate. The reactive and unstable enzyme intermediates are sequentially channeled from one active site to the next through the interior of the protein over a distance of at least 96 A.</text>
</comment>
<feature type="binding site" evidence="7">
    <location>
        <position position="834"/>
    </location>
    <ligand>
        <name>Mn(2+)</name>
        <dbReference type="ChEBI" id="CHEBI:29035"/>
        <label>3</label>
    </ligand>
</feature>
<dbReference type="SUPFAM" id="SSF56059">
    <property type="entry name" value="Glutathione synthetase ATP-binding domain-like"/>
    <property type="match status" value="2"/>
</dbReference>
<feature type="binding site" evidence="7">
    <location>
        <position position="175"/>
    </location>
    <ligand>
        <name>ATP</name>
        <dbReference type="ChEBI" id="CHEBI:30616"/>
        <label>1</label>
    </ligand>
</feature>
<dbReference type="Gene3D" id="3.30.470.20">
    <property type="entry name" value="ATP-grasp fold, B domain"/>
    <property type="match status" value="2"/>
</dbReference>
<name>A0ABW1DFD1_9DEIO</name>
<dbReference type="GO" id="GO:0004088">
    <property type="term" value="F:carbamoyl-phosphate synthase (glutamine-hydrolyzing) activity"/>
    <property type="evidence" value="ECO:0007669"/>
    <property type="project" value="UniProtKB-EC"/>
</dbReference>
<feature type="binding site" evidence="7">
    <location>
        <position position="242"/>
    </location>
    <ligand>
        <name>ATP</name>
        <dbReference type="ChEBI" id="CHEBI:30616"/>
        <label>1</label>
    </ligand>
</feature>
<feature type="region of interest" description="Carbamoyl phosphate synthetic domain" evidence="7">
    <location>
        <begin position="547"/>
        <end position="929"/>
    </location>
</feature>
<feature type="binding site" evidence="7">
    <location>
        <position position="285"/>
    </location>
    <ligand>
        <name>ATP</name>
        <dbReference type="ChEBI" id="CHEBI:30616"/>
        <label>1</label>
    </ligand>
</feature>
<feature type="binding site" evidence="7">
    <location>
        <position position="749"/>
    </location>
    <ligand>
        <name>ATP</name>
        <dbReference type="ChEBI" id="CHEBI:30616"/>
        <label>2</label>
    </ligand>
</feature>
<comment type="caution">
    <text evidence="7">Lacks conserved residue(s) required for the propagation of feature annotation.</text>
</comment>
<dbReference type="HAMAP" id="MF_01210_B">
    <property type="entry name" value="CPSase_L_chain_B"/>
    <property type="match status" value="1"/>
</dbReference>
<dbReference type="InterPro" id="IPR016185">
    <property type="entry name" value="PreATP-grasp_dom_sf"/>
</dbReference>
<feature type="binding site" evidence="7">
    <location>
        <position position="834"/>
    </location>
    <ligand>
        <name>Mn(2+)</name>
        <dbReference type="ChEBI" id="CHEBI:29035"/>
        <label>4</label>
    </ligand>
</feature>
<comment type="catalytic activity">
    <reaction evidence="7">
        <text>hydrogencarbonate + L-glutamine + 2 ATP + H2O = carbamoyl phosphate + L-glutamate + 2 ADP + phosphate + 2 H(+)</text>
        <dbReference type="Rhea" id="RHEA:18633"/>
        <dbReference type="ChEBI" id="CHEBI:15377"/>
        <dbReference type="ChEBI" id="CHEBI:15378"/>
        <dbReference type="ChEBI" id="CHEBI:17544"/>
        <dbReference type="ChEBI" id="CHEBI:29985"/>
        <dbReference type="ChEBI" id="CHEBI:30616"/>
        <dbReference type="ChEBI" id="CHEBI:43474"/>
        <dbReference type="ChEBI" id="CHEBI:58228"/>
        <dbReference type="ChEBI" id="CHEBI:58359"/>
        <dbReference type="ChEBI" id="CHEBI:456216"/>
        <dbReference type="EC" id="6.3.5.5"/>
    </reaction>
</comment>
<comment type="caution">
    <text evidence="10">The sequence shown here is derived from an EMBL/GenBank/DDBJ whole genome shotgun (WGS) entry which is preliminary data.</text>
</comment>
<dbReference type="NCBIfam" id="NF003671">
    <property type="entry name" value="PRK05294.1"/>
    <property type="match status" value="1"/>
</dbReference>
<feature type="binding site" evidence="7">
    <location>
        <position position="299"/>
    </location>
    <ligand>
        <name>ATP</name>
        <dbReference type="ChEBI" id="CHEBI:30616"/>
        <label>1</label>
    </ligand>
</feature>
<comment type="cofactor">
    <cofactor evidence="7">
        <name>Mg(2+)</name>
        <dbReference type="ChEBI" id="CHEBI:18420"/>
    </cofactor>
    <cofactor evidence="7">
        <name>Mn(2+)</name>
        <dbReference type="ChEBI" id="CHEBI:29035"/>
    </cofactor>
    <text evidence="7">Binds 4 Mg(2+) or Mn(2+) ions per subunit.</text>
</comment>
<reference evidence="11" key="1">
    <citation type="journal article" date="2019" name="Int. J. Syst. Evol. Microbiol.">
        <title>The Global Catalogue of Microorganisms (GCM) 10K type strain sequencing project: providing services to taxonomists for standard genome sequencing and annotation.</title>
        <authorList>
            <consortium name="The Broad Institute Genomics Platform"/>
            <consortium name="The Broad Institute Genome Sequencing Center for Infectious Disease"/>
            <person name="Wu L."/>
            <person name="Ma J."/>
        </authorList>
    </citation>
    <scope>NUCLEOTIDE SEQUENCE [LARGE SCALE GENOMIC DNA]</scope>
    <source>
        <strain evidence="11">CGMCC 1.15053</strain>
    </source>
</reference>
<feature type="binding site" evidence="7">
    <location>
        <position position="834"/>
    </location>
    <ligand>
        <name>Mg(2+)</name>
        <dbReference type="ChEBI" id="CHEBI:18420"/>
        <label>4</label>
    </ligand>
</feature>
<feature type="binding site" evidence="7">
    <location>
        <position position="822"/>
    </location>
    <ligand>
        <name>Mn(2+)</name>
        <dbReference type="ChEBI" id="CHEBI:29035"/>
        <label>3</label>
    </ligand>
</feature>
<dbReference type="InterPro" id="IPR005479">
    <property type="entry name" value="CPAse_ATP-bd"/>
</dbReference>
<evidence type="ECO:0000256" key="2">
    <source>
        <dbReference type="ARBA" id="ARBA00022598"/>
    </source>
</evidence>